<gene>
    <name evidence="1" type="ORF">AOB60_00615</name>
</gene>
<keyword evidence="2" id="KW-1185">Reference proteome</keyword>
<name>A0A2N8PR47_STRNR</name>
<evidence type="ECO:0000313" key="1">
    <source>
        <dbReference type="EMBL" id="PNE43461.1"/>
    </source>
</evidence>
<proteinExistence type="predicted"/>
<dbReference type="Proteomes" id="UP000236047">
    <property type="component" value="Unassembled WGS sequence"/>
</dbReference>
<evidence type="ECO:0008006" key="3">
    <source>
        <dbReference type="Google" id="ProtNLM"/>
    </source>
</evidence>
<protein>
    <recommendedName>
        <fullName evidence="3">IclR family transcriptional regulator</fullName>
    </recommendedName>
</protein>
<dbReference type="EMBL" id="LJSN01000001">
    <property type="protein sequence ID" value="PNE43461.1"/>
    <property type="molecule type" value="Genomic_DNA"/>
</dbReference>
<dbReference type="RefSeq" id="WP_102922375.1">
    <property type="nucleotide sequence ID" value="NZ_LJSN01000001.1"/>
</dbReference>
<comment type="caution">
    <text evidence="1">The sequence shown here is derived from an EMBL/GenBank/DDBJ whole genome shotgun (WGS) entry which is preliminary data.</text>
</comment>
<sequence length="272" mass="29288">MRPTVTPLSPTNHDVTPADLFAVLATMVDLGRGPHPLQRIVEESGIPRRTTRAALDQLIEAQLCKATTGMPSHYETGVQAVEATSRGLTQALPGVHTGYRDDLRTLQQRTGHVALLHGYLTIPSLRICTDLCAGDRRDFEQQVKANPAAAERLSKAPLHEDAAGKVIAAHLQSPHSIELQRIRHHGYALTAAPLAGWTLLSVPVYARGGEGPTSLQRGYTVAGAVSLLVSGPIDPNGVPAQWLDELWNTATQLEQSAPDQAATHHTHVRRAV</sequence>
<reference evidence="2" key="1">
    <citation type="submission" date="2015-09" db="EMBL/GenBank/DDBJ databases">
        <authorList>
            <person name="Graham D.E."/>
            <person name="Mahan K.M."/>
            <person name="Klingeman D.M."/>
            <person name="Fida T."/>
            <person name="Giannone R.J."/>
            <person name="Hettich R.L."/>
            <person name="Parry R.J."/>
            <person name="Spain J.C."/>
        </authorList>
    </citation>
    <scope>NUCLEOTIDE SEQUENCE [LARGE SCALE GENOMIC DNA]</scope>
    <source>
        <strain evidence="2">JCM 4701</strain>
    </source>
</reference>
<dbReference type="AlphaFoldDB" id="A0A2N8PR47"/>
<evidence type="ECO:0000313" key="2">
    <source>
        <dbReference type="Proteomes" id="UP000236047"/>
    </source>
</evidence>
<organism evidence="1 2">
    <name type="scientific">Streptomyces noursei</name>
    <name type="common">Streptomyces albulus</name>
    <dbReference type="NCBI Taxonomy" id="1971"/>
    <lineage>
        <taxon>Bacteria</taxon>
        <taxon>Bacillati</taxon>
        <taxon>Actinomycetota</taxon>
        <taxon>Actinomycetes</taxon>
        <taxon>Kitasatosporales</taxon>
        <taxon>Streptomycetaceae</taxon>
        <taxon>Streptomyces</taxon>
    </lineage>
</organism>
<accession>A0A2N8PR47</accession>